<dbReference type="EMBL" id="QRIN01000098">
    <property type="protein sequence ID" value="RHG61756.1"/>
    <property type="molecule type" value="Genomic_DNA"/>
</dbReference>
<evidence type="ECO:0000256" key="1">
    <source>
        <dbReference type="SAM" id="MobiDB-lite"/>
    </source>
</evidence>
<evidence type="ECO:0000256" key="2">
    <source>
        <dbReference type="SAM" id="SignalP"/>
    </source>
</evidence>
<dbReference type="NCBIfam" id="TIGR04183">
    <property type="entry name" value="Por_Secre_tail"/>
    <property type="match status" value="1"/>
</dbReference>
<dbReference type="Pfam" id="PF26628">
    <property type="entry name" value="DUF8202"/>
    <property type="match status" value="1"/>
</dbReference>
<sequence>MRKFTSLLLLGFALGSFAQTPGGVSGSELWFKTAPLNSDLQGYYRWQDFSGDSIRLMLLDSRGVKSELTLPNSSVHYFNFNPSLWLADGFRSLSAKLKHGNLSQATVIGVFAPEMATIGKDMVLYALDGRKGDGAILSKDKAVRGRGVEPLDYGSASGEDLLYQSSDSLSENGFKESALRVVSYFKVSNPSTTLWGDNSNTTLFFGTPSTSGSFGTDFPTSLFGNASIRGYAPELVVFSRMLTPDERRKVESYLAVKYGITLKGSYLDSDGNLTWDMAENQAYHHRVTAVGTDMAGSLSQPLSATSYEESPVYAALKENGTYHDANPYNPSSASRLLVMGRENGNPMPDRGFTFWGDDDVALATYTSPTDSLWHVMKRTWMVKTNVPSKPDSTVARWTAQGLEVSRNGFTDNIIQEKAASGAYATTPALVGGGGAFEFTCPTSHPTFDVGFGSIGGSTCKYGFRFTNAGVVYPIINGAVSNSYIATDVDGTDISIRKEGKNIYLRVDGIGSATRTISLSDAAETDTSVGIIRTEGTEAALNLTGLRTGGIDDVGYMAELSYDLTPNKEFSDYCRKRTVMLIDPSGEGDFNINSNSNIRCSKPDMTRGKTIFRNILWDADGSGSDVFTFAYYDGISYDATPTPSSCENGVPRNDGYIDIGINIGTPVYSYVLSVDTVAGKVKGETIARGTFFGDTHRITNLAPGTYALSVSQGGGNEIYATGNALYTSYSHDTRTYLSGDISWTVNDTKSNYRVGLEPSLTDEITQYGFDVRGDKAHIITGGYTSLTKYVTIKPGDVLSVTVRNMQVTYKLNGQTVHHEYVWSLRAWRFCIKYGKGETHITDLTVNGTPVTSFTTRGNVQIETPKKCTTTMTVYVGSECDASMPNGTQARENHVGSSDRQADNSFISGEDEDFTVKGNGSTTGIYEAKLTQDKPSAATLMVFDVSGKLVVSRQMTGESVKQADFKVPASGVYVVKAISENGEHTRKISVK</sequence>
<evidence type="ECO:0000313" key="4">
    <source>
        <dbReference type="EMBL" id="RHG61756.1"/>
    </source>
</evidence>
<dbReference type="RefSeq" id="WP_118201753.1">
    <property type="nucleotide sequence ID" value="NZ_QRIF01000077.1"/>
</dbReference>
<feature type="signal peptide" evidence="2">
    <location>
        <begin position="1"/>
        <end position="18"/>
    </location>
</feature>
<proteinExistence type="predicted"/>
<feature type="compositionally biased region" description="Polar residues" evidence="1">
    <location>
        <begin position="885"/>
        <end position="905"/>
    </location>
</feature>
<organism evidence="4 5">
    <name type="scientific">Segatella copri</name>
    <dbReference type="NCBI Taxonomy" id="165179"/>
    <lineage>
        <taxon>Bacteria</taxon>
        <taxon>Pseudomonadati</taxon>
        <taxon>Bacteroidota</taxon>
        <taxon>Bacteroidia</taxon>
        <taxon>Bacteroidales</taxon>
        <taxon>Prevotellaceae</taxon>
        <taxon>Segatella</taxon>
    </lineage>
</organism>
<protein>
    <submittedName>
        <fullName evidence="4">T9SS C-terminal target domain-containing protein</fullName>
    </submittedName>
</protein>
<accession>A0A3R6INQ6</accession>
<reference evidence="4 5" key="1">
    <citation type="submission" date="2018-08" db="EMBL/GenBank/DDBJ databases">
        <title>A genome reference for cultivated species of the human gut microbiota.</title>
        <authorList>
            <person name="Zou Y."/>
            <person name="Xue W."/>
            <person name="Luo G."/>
        </authorList>
    </citation>
    <scope>NUCLEOTIDE SEQUENCE [LARGE SCALE GENOMIC DNA]</scope>
    <source>
        <strain evidence="4 5">AM22-1</strain>
    </source>
</reference>
<dbReference type="AlphaFoldDB" id="A0A3R6INQ6"/>
<evidence type="ECO:0000313" key="5">
    <source>
        <dbReference type="Proteomes" id="UP000286501"/>
    </source>
</evidence>
<name>A0A3R6INQ6_9BACT</name>
<feature type="chain" id="PRO_5043188228" evidence="2">
    <location>
        <begin position="19"/>
        <end position="989"/>
    </location>
</feature>
<feature type="domain" description="DUF8202" evidence="3">
    <location>
        <begin position="246"/>
        <end position="388"/>
    </location>
</feature>
<gene>
    <name evidence="4" type="ORF">DW250_14910</name>
</gene>
<dbReference type="InterPro" id="IPR058515">
    <property type="entry name" value="DUF8202"/>
</dbReference>
<dbReference type="InterPro" id="IPR026444">
    <property type="entry name" value="Secre_tail"/>
</dbReference>
<feature type="region of interest" description="Disordered" evidence="1">
    <location>
        <begin position="885"/>
        <end position="911"/>
    </location>
</feature>
<comment type="caution">
    <text evidence="4">The sequence shown here is derived from an EMBL/GenBank/DDBJ whole genome shotgun (WGS) entry which is preliminary data.</text>
</comment>
<evidence type="ECO:0000259" key="3">
    <source>
        <dbReference type="Pfam" id="PF26628"/>
    </source>
</evidence>
<keyword evidence="2" id="KW-0732">Signal</keyword>
<dbReference type="Proteomes" id="UP000286501">
    <property type="component" value="Unassembled WGS sequence"/>
</dbReference>